<dbReference type="EMBL" id="JBHTMY010000003">
    <property type="protein sequence ID" value="MFD1316102.1"/>
    <property type="molecule type" value="Genomic_DNA"/>
</dbReference>
<dbReference type="SUPFAM" id="SSF53756">
    <property type="entry name" value="UDP-Glycosyltransferase/glycogen phosphorylase"/>
    <property type="match status" value="1"/>
</dbReference>
<evidence type="ECO:0000313" key="4">
    <source>
        <dbReference type="Proteomes" id="UP001597201"/>
    </source>
</evidence>
<accession>A0ABW3Y4U1</accession>
<dbReference type="Proteomes" id="UP001597201">
    <property type="component" value="Unassembled WGS sequence"/>
</dbReference>
<proteinExistence type="predicted"/>
<dbReference type="RefSeq" id="WP_377178902.1">
    <property type="nucleotide sequence ID" value="NZ_JBHTMY010000003.1"/>
</dbReference>
<dbReference type="Pfam" id="PF00534">
    <property type="entry name" value="Glycos_transf_1"/>
    <property type="match status" value="1"/>
</dbReference>
<keyword evidence="1" id="KW-0472">Membrane</keyword>
<dbReference type="Gene3D" id="3.40.50.2000">
    <property type="entry name" value="Glycogen Phosphorylase B"/>
    <property type="match status" value="2"/>
</dbReference>
<evidence type="ECO:0000259" key="2">
    <source>
        <dbReference type="Pfam" id="PF00534"/>
    </source>
</evidence>
<dbReference type="CDD" id="cd03794">
    <property type="entry name" value="GT4_WbuB-like"/>
    <property type="match status" value="1"/>
</dbReference>
<feature type="domain" description="Glycosyl transferase family 1" evidence="2">
    <location>
        <begin position="195"/>
        <end position="356"/>
    </location>
</feature>
<name>A0ABW3Y4U1_9FLAO</name>
<gene>
    <name evidence="3" type="ORF">ACFQ39_10770</name>
</gene>
<dbReference type="InterPro" id="IPR001296">
    <property type="entry name" value="Glyco_trans_1"/>
</dbReference>
<reference evidence="4" key="1">
    <citation type="journal article" date="2019" name="Int. J. Syst. Evol. Microbiol.">
        <title>The Global Catalogue of Microorganisms (GCM) 10K type strain sequencing project: providing services to taxonomists for standard genome sequencing and annotation.</title>
        <authorList>
            <consortium name="The Broad Institute Genomics Platform"/>
            <consortium name="The Broad Institute Genome Sequencing Center for Infectious Disease"/>
            <person name="Wu L."/>
            <person name="Ma J."/>
        </authorList>
    </citation>
    <scope>NUCLEOTIDE SEQUENCE [LARGE SCALE GENOMIC DNA]</scope>
    <source>
        <strain evidence="4">CCUG 61485</strain>
    </source>
</reference>
<protein>
    <submittedName>
        <fullName evidence="3">Glycosyltransferase family 4 protein</fullName>
    </submittedName>
</protein>
<keyword evidence="4" id="KW-1185">Reference proteome</keyword>
<organism evidence="3 4">
    <name type="scientific">Namhaeicola litoreus</name>
    <dbReference type="NCBI Taxonomy" id="1052145"/>
    <lineage>
        <taxon>Bacteria</taxon>
        <taxon>Pseudomonadati</taxon>
        <taxon>Bacteroidota</taxon>
        <taxon>Flavobacteriia</taxon>
        <taxon>Flavobacteriales</taxon>
        <taxon>Flavobacteriaceae</taxon>
        <taxon>Namhaeicola</taxon>
    </lineage>
</organism>
<comment type="caution">
    <text evidence="3">The sequence shown here is derived from an EMBL/GenBank/DDBJ whole genome shotgun (WGS) entry which is preliminary data.</text>
</comment>
<keyword evidence="1" id="KW-0812">Transmembrane</keyword>
<evidence type="ECO:0000256" key="1">
    <source>
        <dbReference type="SAM" id="Phobius"/>
    </source>
</evidence>
<feature type="transmembrane region" description="Helical" evidence="1">
    <location>
        <begin position="91"/>
        <end position="107"/>
    </location>
</feature>
<sequence>MKLKERKMVVLNQAANYLTIGVCNEFVNAGFEVVLITGSVHVQGEPLSHKIKIDPIIKWQEEHGIKKGFVYIQAMWSMWWKLMMKYSRHEVFFISVPPMAYLLNLILPHRFSMLIWDVYPDVLKITGMKEEHRVYRIWSQLNRFSFKKAYKLFTIGEVMKGLLSNYTNRQILVQPIWSIFQENNKIAKEKNPFVQEHKLENKLVVQYSGNIGFTHKVELMLELAERLKENQDILFQIIGRGPRKLELEKLVKEKKLENCQFLPFQSDEIFPFSISAADLGIVILDEQASTGSVPSKSYNLMSYGIPSLYLASADSELNFYARHYEHAACFTEKQLDQAAEFILKAMTNRQAYEKMVCNSLLASQHFKRDNAQKLVMKYLDAS</sequence>
<evidence type="ECO:0000313" key="3">
    <source>
        <dbReference type="EMBL" id="MFD1316102.1"/>
    </source>
</evidence>
<keyword evidence="1" id="KW-1133">Transmembrane helix</keyword>